<dbReference type="Gramene" id="Psat4g061200.1">
    <property type="protein sequence ID" value="Psat4g061200.1.cds"/>
    <property type="gene ID" value="Psat4g061200"/>
</dbReference>
<dbReference type="PROSITE" id="PS00086">
    <property type="entry name" value="CYTOCHROME_P450"/>
    <property type="match status" value="1"/>
</dbReference>
<keyword evidence="2 4" id="KW-0479">Metal-binding</keyword>
<keyword evidence="5" id="KW-0560">Oxidoreductase</keyword>
<keyword evidence="5" id="KW-0503">Monooxygenase</keyword>
<evidence type="ECO:0000256" key="5">
    <source>
        <dbReference type="RuleBase" id="RU000461"/>
    </source>
</evidence>
<accession>A0A9D4X9Y2</accession>
<dbReference type="GO" id="GO:0004497">
    <property type="term" value="F:monooxygenase activity"/>
    <property type="evidence" value="ECO:0007669"/>
    <property type="project" value="UniProtKB-KW"/>
</dbReference>
<dbReference type="SUPFAM" id="SSF48264">
    <property type="entry name" value="Cytochrome P450"/>
    <property type="match status" value="1"/>
</dbReference>
<dbReference type="Pfam" id="PF00067">
    <property type="entry name" value="p450"/>
    <property type="match status" value="1"/>
</dbReference>
<evidence type="ECO:0000313" key="7">
    <source>
        <dbReference type="Proteomes" id="UP001058974"/>
    </source>
</evidence>
<proteinExistence type="inferred from homology"/>
<reference evidence="6 7" key="1">
    <citation type="journal article" date="2022" name="Nat. Genet.">
        <title>Improved pea reference genome and pan-genome highlight genomic features and evolutionary characteristics.</title>
        <authorList>
            <person name="Yang T."/>
            <person name="Liu R."/>
            <person name="Luo Y."/>
            <person name="Hu S."/>
            <person name="Wang D."/>
            <person name="Wang C."/>
            <person name="Pandey M.K."/>
            <person name="Ge S."/>
            <person name="Xu Q."/>
            <person name="Li N."/>
            <person name="Li G."/>
            <person name="Huang Y."/>
            <person name="Saxena R.K."/>
            <person name="Ji Y."/>
            <person name="Li M."/>
            <person name="Yan X."/>
            <person name="He Y."/>
            <person name="Liu Y."/>
            <person name="Wang X."/>
            <person name="Xiang C."/>
            <person name="Varshney R.K."/>
            <person name="Ding H."/>
            <person name="Gao S."/>
            <person name="Zong X."/>
        </authorList>
    </citation>
    <scope>NUCLEOTIDE SEQUENCE [LARGE SCALE GENOMIC DNA]</scope>
    <source>
        <strain evidence="6 7">cv. Zhongwan 6</strain>
    </source>
</reference>
<sequence>MLVIISSTFLFLFLVIKFYSYSTKTKNSPPRLPLIGNLHQIGSFPHRSFYALAKKYGPFMQMYFGKVPILVISSAEAAREITKTHDHVFANRPPKINYDILLYNFRDVSSAPYGEYWRQLRSICMLHLLSAKRVKSLRAVREEELVLMMDKIRDYSSKSLPVNLSELIASKTNDVVCRATLGNKYSGESGTGFAKLMMDFTELLGTFMVGDYVPSLDWMTHLSGYYSRAKKVAKQFDDLLEGVVEERFNNPKGDNEEQTDLVDVLLWIQRTESLGFPIDRTTIKALLLDMFVAGTDTISTLLEWEMSELMKNPHMMKRLKEEARTVANGRTYITEDDLSNMKYLKALVKEALRMYPPIPLLVPRESRQDVKVNGYSIKAGTRVFINAWGIARDPRYWDQPDEFRPERFLDTSVDVKGIDYQLIPFGSGRRGCPGLVYAMAANDLVLANLVHQFNWELPGGAGAKVDMSEAFGFTVHRKFPLMAHATVSNQK</sequence>
<organism evidence="6 7">
    <name type="scientific">Pisum sativum</name>
    <name type="common">Garden pea</name>
    <name type="synonym">Lathyrus oleraceus</name>
    <dbReference type="NCBI Taxonomy" id="3888"/>
    <lineage>
        <taxon>Eukaryota</taxon>
        <taxon>Viridiplantae</taxon>
        <taxon>Streptophyta</taxon>
        <taxon>Embryophyta</taxon>
        <taxon>Tracheophyta</taxon>
        <taxon>Spermatophyta</taxon>
        <taxon>Magnoliopsida</taxon>
        <taxon>eudicotyledons</taxon>
        <taxon>Gunneridae</taxon>
        <taxon>Pentapetalae</taxon>
        <taxon>rosids</taxon>
        <taxon>fabids</taxon>
        <taxon>Fabales</taxon>
        <taxon>Fabaceae</taxon>
        <taxon>Papilionoideae</taxon>
        <taxon>50 kb inversion clade</taxon>
        <taxon>NPAAA clade</taxon>
        <taxon>Hologalegina</taxon>
        <taxon>IRL clade</taxon>
        <taxon>Fabeae</taxon>
        <taxon>Lathyrus</taxon>
    </lineage>
</organism>
<dbReference type="Gramene" id="Psat04G0193800-T1">
    <property type="protein sequence ID" value="KAI5417131.1"/>
    <property type="gene ID" value="KIW84_041938"/>
</dbReference>
<dbReference type="AlphaFoldDB" id="A0A9D4X9Y2"/>
<dbReference type="PANTHER" id="PTHR47955:SF15">
    <property type="entry name" value="CYTOCHROME P450 71A2-LIKE"/>
    <property type="match status" value="1"/>
</dbReference>
<keyword evidence="4 5" id="KW-0349">Heme</keyword>
<keyword evidence="3 4" id="KW-0408">Iron</keyword>
<keyword evidence="7" id="KW-1185">Reference proteome</keyword>
<evidence type="ECO:0000313" key="6">
    <source>
        <dbReference type="EMBL" id="KAI5417131.1"/>
    </source>
</evidence>
<dbReference type="GO" id="GO:0020037">
    <property type="term" value="F:heme binding"/>
    <property type="evidence" value="ECO:0007669"/>
    <property type="project" value="InterPro"/>
</dbReference>
<dbReference type="PRINTS" id="PR00385">
    <property type="entry name" value="P450"/>
</dbReference>
<dbReference type="OrthoDB" id="1470350at2759"/>
<evidence type="ECO:0000256" key="1">
    <source>
        <dbReference type="ARBA" id="ARBA00010617"/>
    </source>
</evidence>
<dbReference type="EMBL" id="JAMSHJ010000004">
    <property type="protein sequence ID" value="KAI5417131.1"/>
    <property type="molecule type" value="Genomic_DNA"/>
</dbReference>
<comment type="cofactor">
    <cofactor evidence="4">
        <name>heme</name>
        <dbReference type="ChEBI" id="CHEBI:30413"/>
    </cofactor>
</comment>
<dbReference type="PRINTS" id="PR00463">
    <property type="entry name" value="EP450I"/>
</dbReference>
<dbReference type="Proteomes" id="UP001058974">
    <property type="component" value="Chromosome 4"/>
</dbReference>
<feature type="binding site" description="axial binding residue" evidence="4">
    <location>
        <position position="432"/>
    </location>
    <ligand>
        <name>heme</name>
        <dbReference type="ChEBI" id="CHEBI:30413"/>
    </ligand>
    <ligandPart>
        <name>Fe</name>
        <dbReference type="ChEBI" id="CHEBI:18248"/>
    </ligandPart>
</feature>
<protein>
    <recommendedName>
        <fullName evidence="8">Cytochrome P450</fullName>
    </recommendedName>
</protein>
<dbReference type="GO" id="GO:0005506">
    <property type="term" value="F:iron ion binding"/>
    <property type="evidence" value="ECO:0007669"/>
    <property type="project" value="InterPro"/>
</dbReference>
<dbReference type="FunFam" id="1.10.630.10:FF:000011">
    <property type="entry name" value="Cytochrome P450 83B1"/>
    <property type="match status" value="1"/>
</dbReference>
<dbReference type="GO" id="GO:0016705">
    <property type="term" value="F:oxidoreductase activity, acting on paired donors, with incorporation or reduction of molecular oxygen"/>
    <property type="evidence" value="ECO:0007669"/>
    <property type="project" value="InterPro"/>
</dbReference>
<dbReference type="Gene3D" id="1.10.630.10">
    <property type="entry name" value="Cytochrome P450"/>
    <property type="match status" value="1"/>
</dbReference>
<evidence type="ECO:0000256" key="2">
    <source>
        <dbReference type="ARBA" id="ARBA00022723"/>
    </source>
</evidence>
<dbReference type="CDD" id="cd11072">
    <property type="entry name" value="CYP71-like"/>
    <property type="match status" value="1"/>
</dbReference>
<dbReference type="Gramene" id="PSAT_LOCUS17661_t1">
    <property type="protein sequence ID" value="CAL5198179.1"/>
    <property type="gene ID" value="PSAT_LOCUS17661"/>
</dbReference>
<evidence type="ECO:0000256" key="4">
    <source>
        <dbReference type="PIRSR" id="PIRSR602401-1"/>
    </source>
</evidence>
<dbReference type="InterPro" id="IPR002401">
    <property type="entry name" value="Cyt_P450_E_grp-I"/>
</dbReference>
<dbReference type="InterPro" id="IPR017972">
    <property type="entry name" value="Cyt_P450_CS"/>
</dbReference>
<dbReference type="InterPro" id="IPR001128">
    <property type="entry name" value="Cyt_P450"/>
</dbReference>
<comment type="caution">
    <text evidence="6">The sequence shown here is derived from an EMBL/GenBank/DDBJ whole genome shotgun (WGS) entry which is preliminary data.</text>
</comment>
<dbReference type="PANTHER" id="PTHR47955">
    <property type="entry name" value="CYTOCHROME P450 FAMILY 71 PROTEIN"/>
    <property type="match status" value="1"/>
</dbReference>
<comment type="similarity">
    <text evidence="1 5">Belongs to the cytochrome P450 family.</text>
</comment>
<gene>
    <name evidence="6" type="ORF">KIW84_041938</name>
</gene>
<dbReference type="InterPro" id="IPR036396">
    <property type="entry name" value="Cyt_P450_sf"/>
</dbReference>
<evidence type="ECO:0000256" key="3">
    <source>
        <dbReference type="ARBA" id="ARBA00023004"/>
    </source>
</evidence>
<name>A0A9D4X9Y2_PEA</name>
<evidence type="ECO:0008006" key="8">
    <source>
        <dbReference type="Google" id="ProtNLM"/>
    </source>
</evidence>